<dbReference type="PANTHER" id="PTHR47074:SF11">
    <property type="entry name" value="REVERSE TRANSCRIPTASE-LIKE PROTEIN"/>
    <property type="match status" value="1"/>
</dbReference>
<dbReference type="Pfam" id="PF13456">
    <property type="entry name" value="RVT_3"/>
    <property type="match status" value="1"/>
</dbReference>
<dbReference type="GO" id="GO:0004523">
    <property type="term" value="F:RNA-DNA hybrid ribonuclease activity"/>
    <property type="evidence" value="ECO:0007669"/>
    <property type="project" value="InterPro"/>
</dbReference>
<dbReference type="Proteomes" id="UP000237000">
    <property type="component" value="Unassembled WGS sequence"/>
</dbReference>
<feature type="domain" description="RNase H type-1" evidence="1">
    <location>
        <begin position="48"/>
        <end position="123"/>
    </location>
</feature>
<organism evidence="2 3">
    <name type="scientific">Trema orientale</name>
    <name type="common">Charcoal tree</name>
    <name type="synonym">Celtis orientalis</name>
    <dbReference type="NCBI Taxonomy" id="63057"/>
    <lineage>
        <taxon>Eukaryota</taxon>
        <taxon>Viridiplantae</taxon>
        <taxon>Streptophyta</taxon>
        <taxon>Embryophyta</taxon>
        <taxon>Tracheophyta</taxon>
        <taxon>Spermatophyta</taxon>
        <taxon>Magnoliopsida</taxon>
        <taxon>eudicotyledons</taxon>
        <taxon>Gunneridae</taxon>
        <taxon>Pentapetalae</taxon>
        <taxon>rosids</taxon>
        <taxon>fabids</taxon>
        <taxon>Rosales</taxon>
        <taxon>Cannabaceae</taxon>
        <taxon>Trema</taxon>
    </lineage>
</organism>
<protein>
    <submittedName>
        <fullName evidence="2">Ribonuclease H-like domain containing protein</fullName>
    </submittedName>
</protein>
<dbReference type="AlphaFoldDB" id="A0A2P5EDB6"/>
<keyword evidence="3" id="KW-1185">Reference proteome</keyword>
<evidence type="ECO:0000313" key="3">
    <source>
        <dbReference type="Proteomes" id="UP000237000"/>
    </source>
</evidence>
<dbReference type="InParanoid" id="A0A2P5EDB6"/>
<dbReference type="OrthoDB" id="993362at2759"/>
<proteinExistence type="predicted"/>
<comment type="caution">
    <text evidence="2">The sequence shown here is derived from an EMBL/GenBank/DDBJ whole genome shotgun (WGS) entry which is preliminary data.</text>
</comment>
<sequence length="131" mass="14599">MAEFLLFASRYFFEFQSCHCIDSPPPISKSSTTDHYWIPPDVGYLKLNTDATVEDGFLTVGVGLVIRDSVGLVLGCASVKIHGSFSAYVAELLALLERLRFAHASGLRVKFIESDASNTIKVIKFWVTCWF</sequence>
<dbReference type="GO" id="GO:0003676">
    <property type="term" value="F:nucleic acid binding"/>
    <property type="evidence" value="ECO:0007669"/>
    <property type="project" value="InterPro"/>
</dbReference>
<name>A0A2P5EDB6_TREOI</name>
<dbReference type="PANTHER" id="PTHR47074">
    <property type="entry name" value="BNAC02G40300D PROTEIN"/>
    <property type="match status" value="1"/>
</dbReference>
<gene>
    <name evidence="2" type="ORF">TorRG33x02_207020</name>
</gene>
<dbReference type="STRING" id="63057.A0A2P5EDB6"/>
<dbReference type="InterPro" id="IPR002156">
    <property type="entry name" value="RNaseH_domain"/>
</dbReference>
<evidence type="ECO:0000313" key="2">
    <source>
        <dbReference type="EMBL" id="PON83547.1"/>
    </source>
</evidence>
<evidence type="ECO:0000259" key="1">
    <source>
        <dbReference type="Pfam" id="PF13456"/>
    </source>
</evidence>
<dbReference type="InterPro" id="IPR012337">
    <property type="entry name" value="RNaseH-like_sf"/>
</dbReference>
<accession>A0A2P5EDB6</accession>
<dbReference type="SUPFAM" id="SSF53098">
    <property type="entry name" value="Ribonuclease H-like"/>
    <property type="match status" value="1"/>
</dbReference>
<dbReference type="EMBL" id="JXTC01000177">
    <property type="protein sequence ID" value="PON83547.1"/>
    <property type="molecule type" value="Genomic_DNA"/>
</dbReference>
<dbReference type="InterPro" id="IPR052929">
    <property type="entry name" value="RNase_H-like_EbsB-rel"/>
</dbReference>
<reference evidence="3" key="1">
    <citation type="submission" date="2016-06" db="EMBL/GenBank/DDBJ databases">
        <title>Parallel loss of symbiosis genes in relatives of nitrogen-fixing non-legume Parasponia.</title>
        <authorList>
            <person name="Van Velzen R."/>
            <person name="Holmer R."/>
            <person name="Bu F."/>
            <person name="Rutten L."/>
            <person name="Van Zeijl A."/>
            <person name="Liu W."/>
            <person name="Santuari L."/>
            <person name="Cao Q."/>
            <person name="Sharma T."/>
            <person name="Shen D."/>
            <person name="Roswanjaya Y."/>
            <person name="Wardhani T."/>
            <person name="Kalhor M.S."/>
            <person name="Jansen J."/>
            <person name="Van den Hoogen J."/>
            <person name="Gungor B."/>
            <person name="Hartog M."/>
            <person name="Hontelez J."/>
            <person name="Verver J."/>
            <person name="Yang W.-C."/>
            <person name="Schijlen E."/>
            <person name="Repin R."/>
            <person name="Schilthuizen M."/>
            <person name="Schranz E."/>
            <person name="Heidstra R."/>
            <person name="Miyata K."/>
            <person name="Fedorova E."/>
            <person name="Kohlen W."/>
            <person name="Bisseling T."/>
            <person name="Smit S."/>
            <person name="Geurts R."/>
        </authorList>
    </citation>
    <scope>NUCLEOTIDE SEQUENCE [LARGE SCALE GENOMIC DNA]</scope>
    <source>
        <strain evidence="3">cv. RG33-2</strain>
    </source>
</reference>